<protein>
    <submittedName>
        <fullName evidence="4">HB2L protein</fullName>
    </submittedName>
</protein>
<reference evidence="4 5" key="1">
    <citation type="submission" date="2019-09" db="EMBL/GenBank/DDBJ databases">
        <title>Bird 10,000 Genomes (B10K) Project - Family phase.</title>
        <authorList>
            <person name="Zhang G."/>
        </authorList>
    </citation>
    <scope>NUCLEOTIDE SEQUENCE [LARGE SCALE GENOMIC DNA]</scope>
    <source>
        <strain evidence="4">B10K-DU-002-46</strain>
        <tissue evidence="4">Muscle</tissue>
    </source>
</reference>
<gene>
    <name evidence="4" type="primary">Hb2l</name>
    <name evidence="4" type="ORF">SCYSUP_R13155</name>
</gene>
<sequence>PAHTGVLQYMLKSECHYINGTERVRFIERHIYNRQQDVHFDSDVGKYVGDTPYGEIPARNLNKNRVERKRAAVDWYCRPNYEGSIPFLLNRRVLPSPSSSTPVNSSP</sequence>
<evidence type="ECO:0000313" key="4">
    <source>
        <dbReference type="EMBL" id="NXP19951.1"/>
    </source>
</evidence>
<feature type="domain" description="MHC class II beta chain N-terminal" evidence="3">
    <location>
        <begin position="13"/>
        <end position="85"/>
    </location>
</feature>
<organism evidence="4 5">
    <name type="scientific">Scytalopus superciliaris</name>
    <dbReference type="NCBI Taxonomy" id="312124"/>
    <lineage>
        <taxon>Eukaryota</taxon>
        <taxon>Metazoa</taxon>
        <taxon>Chordata</taxon>
        <taxon>Craniata</taxon>
        <taxon>Vertebrata</taxon>
        <taxon>Euteleostomi</taxon>
        <taxon>Archelosauria</taxon>
        <taxon>Archosauria</taxon>
        <taxon>Dinosauria</taxon>
        <taxon>Saurischia</taxon>
        <taxon>Theropoda</taxon>
        <taxon>Coelurosauria</taxon>
        <taxon>Aves</taxon>
        <taxon>Neognathae</taxon>
        <taxon>Neoaves</taxon>
        <taxon>Telluraves</taxon>
        <taxon>Australaves</taxon>
        <taxon>Passeriformes</taxon>
        <taxon>Rhinocryptidae</taxon>
        <taxon>Scytalopus</taxon>
    </lineage>
</organism>
<dbReference type="GO" id="GO:0006955">
    <property type="term" value="P:immune response"/>
    <property type="evidence" value="ECO:0007669"/>
    <property type="project" value="InterPro"/>
</dbReference>
<dbReference type="GO" id="GO:0019882">
    <property type="term" value="P:antigen processing and presentation"/>
    <property type="evidence" value="ECO:0007669"/>
    <property type="project" value="InterPro"/>
</dbReference>
<dbReference type="GO" id="GO:0042613">
    <property type="term" value="C:MHC class II protein complex"/>
    <property type="evidence" value="ECO:0007669"/>
    <property type="project" value="InterPro"/>
</dbReference>
<feature type="non-terminal residue" evidence="4">
    <location>
        <position position="1"/>
    </location>
</feature>
<accession>A0A7L1YC93</accession>
<dbReference type="SMART" id="SM00921">
    <property type="entry name" value="MHC_II_beta"/>
    <property type="match status" value="1"/>
</dbReference>
<keyword evidence="1" id="KW-1015">Disulfide bond</keyword>
<dbReference type="SUPFAM" id="SSF54452">
    <property type="entry name" value="MHC antigen-recognition domain"/>
    <property type="match status" value="1"/>
</dbReference>
<name>A0A7L1YC93_9PASS</name>
<feature type="non-terminal residue" evidence="4">
    <location>
        <position position="107"/>
    </location>
</feature>
<comment type="caution">
    <text evidence="4">The sequence shown here is derived from an EMBL/GenBank/DDBJ whole genome shotgun (WGS) entry which is preliminary data.</text>
</comment>
<dbReference type="Gene3D" id="3.10.320.10">
    <property type="entry name" value="Class II Histocompatibility Antigen, M Beta Chain, Chain B, domain 1"/>
    <property type="match status" value="1"/>
</dbReference>
<dbReference type="Proteomes" id="UP000580825">
    <property type="component" value="Unassembled WGS sequence"/>
</dbReference>
<evidence type="ECO:0000256" key="2">
    <source>
        <dbReference type="ARBA" id="ARBA00023180"/>
    </source>
</evidence>
<evidence type="ECO:0000259" key="3">
    <source>
        <dbReference type="SMART" id="SM00921"/>
    </source>
</evidence>
<dbReference type="PANTHER" id="PTHR19944">
    <property type="entry name" value="MHC CLASS II-RELATED"/>
    <property type="match status" value="1"/>
</dbReference>
<keyword evidence="5" id="KW-1185">Reference proteome</keyword>
<dbReference type="PANTHER" id="PTHR19944:SF99">
    <property type="entry name" value="HLA CLASS II HISTOCOMPATIBILITY ANTIGEN, DRB1 BETA CHAIN"/>
    <property type="match status" value="1"/>
</dbReference>
<dbReference type="InterPro" id="IPR014745">
    <property type="entry name" value="MHC_II_a/b_N"/>
</dbReference>
<dbReference type="InterPro" id="IPR000353">
    <property type="entry name" value="MHC_II_b_N"/>
</dbReference>
<keyword evidence="2" id="KW-0325">Glycoprotein</keyword>
<evidence type="ECO:0000256" key="1">
    <source>
        <dbReference type="ARBA" id="ARBA00023157"/>
    </source>
</evidence>
<dbReference type="AlphaFoldDB" id="A0A7L1YC93"/>
<dbReference type="InterPro" id="IPR011162">
    <property type="entry name" value="MHC_I/II-like_Ag-recog"/>
</dbReference>
<evidence type="ECO:0000313" key="5">
    <source>
        <dbReference type="Proteomes" id="UP000580825"/>
    </source>
</evidence>
<dbReference type="InterPro" id="IPR050160">
    <property type="entry name" value="MHC/Immunoglobulin"/>
</dbReference>
<proteinExistence type="predicted"/>
<dbReference type="Pfam" id="PF00969">
    <property type="entry name" value="MHC_II_beta"/>
    <property type="match status" value="1"/>
</dbReference>
<dbReference type="EMBL" id="VXBX01002761">
    <property type="protein sequence ID" value="NXP19951.1"/>
    <property type="molecule type" value="Genomic_DNA"/>
</dbReference>